<gene>
    <name evidence="2" type="ORF">LZ480_14415</name>
</gene>
<proteinExistence type="predicted"/>
<evidence type="ECO:0000313" key="3">
    <source>
        <dbReference type="Proteomes" id="UP001316087"/>
    </source>
</evidence>
<comment type="caution">
    <text evidence="2">The sequence shown here is derived from an EMBL/GenBank/DDBJ whole genome shotgun (WGS) entry which is preliminary data.</text>
</comment>
<evidence type="ECO:0000256" key="1">
    <source>
        <dbReference type="SAM" id="Coils"/>
    </source>
</evidence>
<organism evidence="2 3">
    <name type="scientific">Solibacillus palustris</name>
    <dbReference type="NCBI Taxonomy" id="2908203"/>
    <lineage>
        <taxon>Bacteria</taxon>
        <taxon>Bacillati</taxon>
        <taxon>Bacillota</taxon>
        <taxon>Bacilli</taxon>
        <taxon>Bacillales</taxon>
        <taxon>Caryophanaceae</taxon>
        <taxon>Solibacillus</taxon>
    </lineage>
</organism>
<keyword evidence="1" id="KW-0175">Coiled coil</keyword>
<dbReference type="Proteomes" id="UP001316087">
    <property type="component" value="Unassembled WGS sequence"/>
</dbReference>
<name>A0ABS9UFF5_9BACL</name>
<feature type="coiled-coil region" evidence="1">
    <location>
        <begin position="24"/>
        <end position="104"/>
    </location>
</feature>
<sequence length="257" mass="30094">MKSELVKSQNEIDKFQKNDYYSLAISLEQENNLLTNQKKELSRELLNLKRTFEKEMNKLHEDIQSRENQRLKLISSIGALVQKKNELLEENKKLTKTIKETQNEEVAQPNLHSPEHIAKDYVKAIENIDNTLHDFIQKNSQQLSLINDELLKNRSEVIDINLYLLKEIKNKSSKIDMLMREIEDLKEQHYKQLLSFLDNKPTDSSAALPQLDTQVQNVLSQATNFEDQLDEKLRILDDLESELNQLAKKVDKHKVDN</sequence>
<protein>
    <submittedName>
        <fullName evidence="2">Coiled-coil domain-containing protein 22</fullName>
    </submittedName>
</protein>
<feature type="coiled-coil region" evidence="1">
    <location>
        <begin position="222"/>
        <end position="256"/>
    </location>
</feature>
<dbReference type="EMBL" id="JAKZFC010000006">
    <property type="protein sequence ID" value="MCH7323069.1"/>
    <property type="molecule type" value="Genomic_DNA"/>
</dbReference>
<keyword evidence="3" id="KW-1185">Reference proteome</keyword>
<dbReference type="RefSeq" id="WP_241370244.1">
    <property type="nucleotide sequence ID" value="NZ_JAKZFC010000006.1"/>
</dbReference>
<accession>A0ABS9UFF5</accession>
<reference evidence="2 3" key="1">
    <citation type="submission" date="2022-03" db="EMBL/GenBank/DDBJ databases">
        <authorList>
            <person name="Jo J.-H."/>
            <person name="Im W.-T."/>
        </authorList>
    </citation>
    <scope>NUCLEOTIDE SEQUENCE [LARGE SCALE GENOMIC DNA]</scope>
    <source>
        <strain evidence="2 3">MA9</strain>
    </source>
</reference>
<evidence type="ECO:0000313" key="2">
    <source>
        <dbReference type="EMBL" id="MCH7323069.1"/>
    </source>
</evidence>